<keyword evidence="7" id="KW-0723">Serine/threonine-protein kinase</keyword>
<evidence type="ECO:0000256" key="4">
    <source>
        <dbReference type="ARBA" id="ARBA00022840"/>
    </source>
</evidence>
<organism evidence="7 8">
    <name type="scientific">Haliangium ochraceum (strain DSM 14365 / JCM 11303 / SMP-2)</name>
    <dbReference type="NCBI Taxonomy" id="502025"/>
    <lineage>
        <taxon>Bacteria</taxon>
        <taxon>Pseudomonadati</taxon>
        <taxon>Myxococcota</taxon>
        <taxon>Polyangia</taxon>
        <taxon>Haliangiales</taxon>
        <taxon>Kofleriaceae</taxon>
        <taxon>Haliangium</taxon>
    </lineage>
</organism>
<dbReference type="PROSITE" id="PS00109">
    <property type="entry name" value="PROTEIN_KINASE_TYR"/>
    <property type="match status" value="1"/>
</dbReference>
<feature type="region of interest" description="Disordered" evidence="5">
    <location>
        <begin position="322"/>
        <end position="358"/>
    </location>
</feature>
<dbReference type="CDD" id="cd14014">
    <property type="entry name" value="STKc_PknB_like"/>
    <property type="match status" value="1"/>
</dbReference>
<dbReference type="PROSITE" id="PS50011">
    <property type="entry name" value="PROTEIN_KINASE_DOM"/>
    <property type="match status" value="1"/>
</dbReference>
<proteinExistence type="predicted"/>
<dbReference type="InterPro" id="IPR011009">
    <property type="entry name" value="Kinase-like_dom_sf"/>
</dbReference>
<dbReference type="SUPFAM" id="SSF56112">
    <property type="entry name" value="Protein kinase-like (PK-like)"/>
    <property type="match status" value="1"/>
</dbReference>
<dbReference type="RefSeq" id="WP_012831123.1">
    <property type="nucleotide sequence ID" value="NC_013440.1"/>
</dbReference>
<keyword evidence="8" id="KW-1185">Reference proteome</keyword>
<evidence type="ECO:0000259" key="6">
    <source>
        <dbReference type="PROSITE" id="PS50011"/>
    </source>
</evidence>
<dbReference type="InterPro" id="IPR000719">
    <property type="entry name" value="Prot_kinase_dom"/>
</dbReference>
<feature type="compositionally biased region" description="Basic and acidic residues" evidence="5">
    <location>
        <begin position="410"/>
        <end position="419"/>
    </location>
</feature>
<keyword evidence="3 7" id="KW-0418">Kinase</keyword>
<evidence type="ECO:0000256" key="2">
    <source>
        <dbReference type="ARBA" id="ARBA00022741"/>
    </source>
</evidence>
<evidence type="ECO:0000313" key="8">
    <source>
        <dbReference type="Proteomes" id="UP000001880"/>
    </source>
</evidence>
<dbReference type="Proteomes" id="UP000001880">
    <property type="component" value="Chromosome"/>
</dbReference>
<dbReference type="GO" id="GO:0004674">
    <property type="term" value="F:protein serine/threonine kinase activity"/>
    <property type="evidence" value="ECO:0007669"/>
    <property type="project" value="UniProtKB-KW"/>
</dbReference>
<protein>
    <submittedName>
        <fullName evidence="7">Serine/threonine protein kinase</fullName>
    </submittedName>
</protein>
<name>D0LL35_HALO1</name>
<dbReference type="eggNOG" id="COG0515">
    <property type="taxonomic scope" value="Bacteria"/>
</dbReference>
<evidence type="ECO:0000256" key="1">
    <source>
        <dbReference type="ARBA" id="ARBA00022679"/>
    </source>
</evidence>
<keyword evidence="2" id="KW-0547">Nucleotide-binding</keyword>
<dbReference type="PANTHER" id="PTHR43289">
    <property type="entry name" value="MITOGEN-ACTIVATED PROTEIN KINASE KINASE KINASE 20-RELATED"/>
    <property type="match status" value="1"/>
</dbReference>
<evidence type="ECO:0000256" key="5">
    <source>
        <dbReference type="SAM" id="MobiDB-lite"/>
    </source>
</evidence>
<dbReference type="Pfam" id="PF00069">
    <property type="entry name" value="Pkinase"/>
    <property type="match status" value="1"/>
</dbReference>
<accession>D0LL35</accession>
<gene>
    <name evidence="7" type="ordered locus">Hoch_6056</name>
</gene>
<feature type="region of interest" description="Disordered" evidence="5">
    <location>
        <begin position="373"/>
        <end position="419"/>
    </location>
</feature>
<evidence type="ECO:0000256" key="3">
    <source>
        <dbReference type="ARBA" id="ARBA00022777"/>
    </source>
</evidence>
<dbReference type="HOGENOM" id="CLU_000288_63_44_7"/>
<dbReference type="Gene3D" id="3.30.200.20">
    <property type="entry name" value="Phosphorylase Kinase, domain 1"/>
    <property type="match status" value="1"/>
</dbReference>
<dbReference type="GO" id="GO:0005524">
    <property type="term" value="F:ATP binding"/>
    <property type="evidence" value="ECO:0007669"/>
    <property type="project" value="UniProtKB-KW"/>
</dbReference>
<dbReference type="EMBL" id="CP001804">
    <property type="protein sequence ID" value="ACY18531.1"/>
    <property type="molecule type" value="Genomic_DNA"/>
</dbReference>
<dbReference type="KEGG" id="hoh:Hoch_6056"/>
<dbReference type="InterPro" id="IPR008266">
    <property type="entry name" value="Tyr_kinase_AS"/>
</dbReference>
<feature type="domain" description="Protein kinase" evidence="6">
    <location>
        <begin position="25"/>
        <end position="302"/>
    </location>
</feature>
<dbReference type="PANTHER" id="PTHR43289:SF6">
    <property type="entry name" value="SERINE_THREONINE-PROTEIN KINASE NEKL-3"/>
    <property type="match status" value="1"/>
</dbReference>
<dbReference type="AlphaFoldDB" id="D0LL35"/>
<sequence>MDSVAGRVREKALMSSAGDRIAGRYELRAMAGEGGMATVWRAIMHGAASFTRVVAIKEIKREFGAIKSYIDMFIEEARVGSDLAHPDIVQVYDFIEDDGTFFLVMEWVEGVDLEDFVLSYKRQKQHVPWPLVAAIGIHALRGLGAAHSRRRLDGAEAPVIHRDVSPNNVLLSTGGQIKITDFGLARARDRVYSLTAPGTVKGKLSYLAPEVTYGKPATPQSDLFSLGSVLWEALVGRRLFDAPDDISIFRAIRRCEVPALAELRPDIPAPLAETIHRALSLEVGERYATAEDMAAQMSEAFTDTRFSPWRVSDELGRAVQAVREKRSRLPLPADDAATPTKPKPDAANDAAQTGPQDLFRNRAVAVQFVEYSDSDSITVPDYQPDGSGPAEAQGFGDEQTRTDPGSSSGHEGEPDREHE</sequence>
<feature type="compositionally biased region" description="Low complexity" evidence="5">
    <location>
        <begin position="329"/>
        <end position="340"/>
    </location>
</feature>
<reference evidence="7 8" key="1">
    <citation type="journal article" date="2010" name="Stand. Genomic Sci.">
        <title>Complete genome sequence of Haliangium ochraceum type strain (SMP-2).</title>
        <authorList>
            <consortium name="US DOE Joint Genome Institute (JGI-PGF)"/>
            <person name="Ivanova N."/>
            <person name="Daum C."/>
            <person name="Lang E."/>
            <person name="Abt B."/>
            <person name="Kopitz M."/>
            <person name="Saunders E."/>
            <person name="Lapidus A."/>
            <person name="Lucas S."/>
            <person name="Glavina Del Rio T."/>
            <person name="Nolan M."/>
            <person name="Tice H."/>
            <person name="Copeland A."/>
            <person name="Cheng J.F."/>
            <person name="Chen F."/>
            <person name="Bruce D."/>
            <person name="Goodwin L."/>
            <person name="Pitluck S."/>
            <person name="Mavromatis K."/>
            <person name="Pati A."/>
            <person name="Mikhailova N."/>
            <person name="Chen A."/>
            <person name="Palaniappan K."/>
            <person name="Land M."/>
            <person name="Hauser L."/>
            <person name="Chang Y.J."/>
            <person name="Jeffries C.D."/>
            <person name="Detter J.C."/>
            <person name="Brettin T."/>
            <person name="Rohde M."/>
            <person name="Goker M."/>
            <person name="Bristow J."/>
            <person name="Markowitz V."/>
            <person name="Eisen J.A."/>
            <person name="Hugenholtz P."/>
            <person name="Kyrpides N.C."/>
            <person name="Klenk H.P."/>
        </authorList>
    </citation>
    <scope>NUCLEOTIDE SEQUENCE [LARGE SCALE GENOMIC DNA]</scope>
    <source>
        <strain evidence="8">DSM 14365 / CIP 107738 / JCM 11303 / AJ 13395 / SMP-2</strain>
    </source>
</reference>
<dbReference type="OrthoDB" id="9801841at2"/>
<evidence type="ECO:0000313" key="7">
    <source>
        <dbReference type="EMBL" id="ACY18531.1"/>
    </source>
</evidence>
<keyword evidence="1" id="KW-0808">Transferase</keyword>
<dbReference type="STRING" id="502025.Hoch_6056"/>
<keyword evidence="4" id="KW-0067">ATP-binding</keyword>
<dbReference type="Gene3D" id="1.10.510.10">
    <property type="entry name" value="Transferase(Phosphotransferase) domain 1"/>
    <property type="match status" value="1"/>
</dbReference>